<accession>A0A5R8YXR4</accession>
<dbReference type="PANTHER" id="PTHR43630:SF1">
    <property type="entry name" value="POLY-BETA-1,6-N-ACETYL-D-GLUCOSAMINE SYNTHASE"/>
    <property type="match status" value="1"/>
</dbReference>
<comment type="similarity">
    <text evidence="1">Belongs to the glycosyltransferase 2 family.</text>
</comment>
<proteinExistence type="inferred from homology"/>
<evidence type="ECO:0000256" key="2">
    <source>
        <dbReference type="ARBA" id="ARBA00022676"/>
    </source>
</evidence>
<evidence type="ECO:0000313" key="6">
    <source>
        <dbReference type="EMBL" id="TLP57925.1"/>
    </source>
</evidence>
<keyword evidence="2" id="KW-0328">Glycosyltransferase</keyword>
<feature type="transmembrane region" description="Helical" evidence="5">
    <location>
        <begin position="324"/>
        <end position="346"/>
    </location>
</feature>
<feature type="region of interest" description="Disordered" evidence="4">
    <location>
        <begin position="26"/>
        <end position="58"/>
    </location>
</feature>
<dbReference type="OrthoDB" id="9797391at2"/>
<dbReference type="CDD" id="cd06423">
    <property type="entry name" value="CESA_like"/>
    <property type="match status" value="1"/>
</dbReference>
<comment type="caution">
    <text evidence="6">The sequence shown here is derived from an EMBL/GenBank/DDBJ whole genome shotgun (WGS) entry which is preliminary data.</text>
</comment>
<dbReference type="AlphaFoldDB" id="A0A5R8YXR4"/>
<evidence type="ECO:0000256" key="3">
    <source>
        <dbReference type="ARBA" id="ARBA00022679"/>
    </source>
</evidence>
<dbReference type="Gene3D" id="3.90.550.10">
    <property type="entry name" value="Spore Coat Polysaccharide Biosynthesis Protein SpsA, Chain A"/>
    <property type="match status" value="1"/>
</dbReference>
<dbReference type="EMBL" id="VANP01000007">
    <property type="protein sequence ID" value="TLP57925.1"/>
    <property type="molecule type" value="Genomic_DNA"/>
</dbReference>
<evidence type="ECO:0000313" key="7">
    <source>
        <dbReference type="Proteomes" id="UP000309033"/>
    </source>
</evidence>
<sequence>MGAVNGYVAACKDLDGFLVVQSETLRRPPQPDHVPAILDRERAGPGRHRAAKGADGRRDLPEVDHARMRVTVLVPAHDEEDQIAETITSLHAQRRRPNRIIVIADNCTDRTADIAQAHGAEVIRTVGNRHKKAGALNQVLEVLLPLMGSRDAVLVMDADSALDPGFVHHAVLRLATGRLAAVGGTFTGKPGGGLVGMFQRNEYARYARDVRRLHGKALVLTGTATLFRALALKEVVRARRAGRLPGRDQVYDVRVLTEDNELTLALLHLRFRILCPAECTLTTEVMETWKDLFKQRLRWKRGALENLTDYGWTRVTLPYWGRQLLSLVGIVVIFAYLGATAWSIAVTGTLDFHPLWVAVTGVFMIERIVTVRSRGGGQMAVAGLLFVEMIFDVFLQIAQAKAFWDAAWRRERKW</sequence>
<organism evidence="6 7">
    <name type="scientific">Microbispora triticiradicis</name>
    <dbReference type="NCBI Taxonomy" id="2200763"/>
    <lineage>
        <taxon>Bacteria</taxon>
        <taxon>Bacillati</taxon>
        <taxon>Actinomycetota</taxon>
        <taxon>Actinomycetes</taxon>
        <taxon>Streptosporangiales</taxon>
        <taxon>Streptosporangiaceae</taxon>
        <taxon>Microbispora</taxon>
    </lineage>
</organism>
<keyword evidence="5" id="KW-0812">Transmembrane</keyword>
<evidence type="ECO:0000256" key="5">
    <source>
        <dbReference type="SAM" id="Phobius"/>
    </source>
</evidence>
<dbReference type="Pfam" id="PF13641">
    <property type="entry name" value="Glyco_tranf_2_3"/>
    <property type="match status" value="1"/>
</dbReference>
<dbReference type="SUPFAM" id="SSF53448">
    <property type="entry name" value="Nucleotide-diphospho-sugar transferases"/>
    <property type="match status" value="1"/>
</dbReference>
<dbReference type="GO" id="GO:0016757">
    <property type="term" value="F:glycosyltransferase activity"/>
    <property type="evidence" value="ECO:0007669"/>
    <property type="project" value="UniProtKB-KW"/>
</dbReference>
<keyword evidence="5" id="KW-0472">Membrane</keyword>
<keyword evidence="7" id="KW-1185">Reference proteome</keyword>
<protein>
    <submittedName>
        <fullName evidence="6">Glycosyltransferase family 2 protein</fullName>
    </submittedName>
</protein>
<dbReference type="InterPro" id="IPR029044">
    <property type="entry name" value="Nucleotide-diphossugar_trans"/>
</dbReference>
<keyword evidence="5" id="KW-1133">Transmembrane helix</keyword>
<feature type="transmembrane region" description="Helical" evidence="5">
    <location>
        <begin position="381"/>
        <end position="404"/>
    </location>
</feature>
<reference evidence="6" key="1">
    <citation type="submission" date="2019-05" db="EMBL/GenBank/DDBJ databases">
        <title>Isolation, diversity and antifungal activity of Actinobacteria from wheat.</title>
        <authorList>
            <person name="Yu B."/>
        </authorList>
    </citation>
    <scope>NUCLEOTIDE SEQUENCE [LARGE SCALE GENOMIC DNA]</scope>
    <source>
        <strain evidence="6">NEAU-HEGS1-5</strain>
    </source>
</reference>
<evidence type="ECO:0000256" key="4">
    <source>
        <dbReference type="SAM" id="MobiDB-lite"/>
    </source>
</evidence>
<evidence type="ECO:0000256" key="1">
    <source>
        <dbReference type="ARBA" id="ARBA00006739"/>
    </source>
</evidence>
<keyword evidence="3" id="KW-0808">Transferase</keyword>
<dbReference type="PANTHER" id="PTHR43630">
    <property type="entry name" value="POLY-BETA-1,6-N-ACETYL-D-GLUCOSAMINE SYNTHASE"/>
    <property type="match status" value="1"/>
</dbReference>
<gene>
    <name evidence="6" type="ORF">FED44_20455</name>
</gene>
<dbReference type="Proteomes" id="UP000309033">
    <property type="component" value="Unassembled WGS sequence"/>
</dbReference>
<name>A0A5R8YXR4_9ACTN</name>